<evidence type="ECO:0000259" key="2">
    <source>
        <dbReference type="Pfam" id="PF06889"/>
    </source>
</evidence>
<accession>A0A0H2UZA4</accession>
<reference evidence="3 4" key="1">
    <citation type="journal article" date="2002" name="Nucleic Acids Res.">
        <title>Genome sequence of Shigella flexneri 2a: insights into pathogenicity through comparison with genomes of Escherichia coli K12 and O157.</title>
        <authorList>
            <person name="Jin Q."/>
            <person name="Yuan Z."/>
            <person name="Xu J."/>
            <person name="Wang Y."/>
            <person name="Shen Y."/>
            <person name="Lu W."/>
            <person name="Wang J."/>
            <person name="Liu H."/>
            <person name="Yang J."/>
            <person name="Yang F."/>
            <person name="Zhang X."/>
            <person name="Zhang J."/>
            <person name="Yang G."/>
            <person name="Wu H."/>
            <person name="Qu D."/>
            <person name="Dong J."/>
            <person name="Sun L."/>
            <person name="Xue Y."/>
            <person name="Zhao A."/>
            <person name="Gao Y."/>
            <person name="Zhu J."/>
            <person name="Kan B."/>
            <person name="Ding K."/>
            <person name="Chen S."/>
            <person name="Cheng H."/>
            <person name="Yao Z."/>
            <person name="He B."/>
            <person name="Chen R."/>
            <person name="Ma D."/>
            <person name="Qiang B."/>
            <person name="Wen Y."/>
            <person name="Hou Y."/>
            <person name="Yu J."/>
        </authorList>
    </citation>
    <scope>NUCLEOTIDE SEQUENCE [LARGE SCALE GENOMIC DNA]</scope>
    <source>
        <strain evidence="4">301 / Serotype 2a</strain>
    </source>
</reference>
<dbReference type="GeneID" id="1024705"/>
<dbReference type="PaxDb" id="198214-SF1461"/>
<sequence>MLFESYSEISSGSRKFVGYFFAWIKLSPLKYVITGNVMKKVLLQNHPGSEKYSFNGWGIFNSNFERVIKENKAMLLCKWGFYLTCVVAVMFVFAAITSNGLNERGLITAGCSFLYLLIMMGLIVRAGFKAKKEQLHYYQAKGIEPLSIEKLQALQLIAPYRFYHKQWSETLEFWPRKPEPGKDTFQYHVLPFDSIDIISKRRESLENQWGIEDSESYCALMEHFLSGDHGANTFKANMEEAPEQVIALLNKFAVFPSDYISDCANNRSGKSSAKLIWAAELSWMISISSTAFQNGTIEEELAWHYIMLASRKAHELFESEEDYQKNSLMGFLYWHICCYRRKLTDAELEACYRYDKQFWEHYSKKCRWPIRNVPWGASSVKYS</sequence>
<dbReference type="Proteomes" id="UP000001006">
    <property type="component" value="Chromosome"/>
</dbReference>
<feature type="transmembrane region" description="Helical" evidence="1">
    <location>
        <begin position="79"/>
        <end position="101"/>
    </location>
</feature>
<protein>
    <recommendedName>
        <fullName evidence="2">DUF1266 domain-containing protein</fullName>
    </recommendedName>
</protein>
<proteinExistence type="predicted"/>
<keyword evidence="1" id="KW-1133">Transmembrane helix</keyword>
<feature type="domain" description="DUF1266" evidence="2">
    <location>
        <begin position="204"/>
        <end position="375"/>
    </location>
</feature>
<dbReference type="OMA" id="SWMTSIS"/>
<gene>
    <name evidence="3" type="primary">ynjI</name>
    <name evidence="3" type="ordered locus">SF1461</name>
</gene>
<feature type="transmembrane region" description="Helical" evidence="1">
    <location>
        <begin position="107"/>
        <end position="128"/>
    </location>
</feature>
<dbReference type="NCBIfam" id="NF008480">
    <property type="entry name" value="PRK11380.1"/>
    <property type="match status" value="1"/>
</dbReference>
<dbReference type="RefSeq" id="NP_707351.1">
    <property type="nucleotide sequence ID" value="NC_004337.2"/>
</dbReference>
<dbReference type="KEGG" id="sfl:SF1461"/>
<dbReference type="AlphaFoldDB" id="A0A0H2UZA4"/>
<keyword evidence="4" id="KW-1185">Reference proteome</keyword>
<organism evidence="3 4">
    <name type="scientific">Shigella flexneri</name>
    <dbReference type="NCBI Taxonomy" id="623"/>
    <lineage>
        <taxon>Bacteria</taxon>
        <taxon>Pseudomonadati</taxon>
        <taxon>Pseudomonadota</taxon>
        <taxon>Gammaproteobacteria</taxon>
        <taxon>Enterobacterales</taxon>
        <taxon>Enterobacteriaceae</taxon>
        <taxon>Shigella</taxon>
    </lineage>
</organism>
<evidence type="ECO:0000313" key="4">
    <source>
        <dbReference type="Proteomes" id="UP000001006"/>
    </source>
</evidence>
<dbReference type="EMBL" id="AE005674">
    <property type="protein sequence ID" value="AAN43058.1"/>
    <property type="molecule type" value="Genomic_DNA"/>
</dbReference>
<dbReference type="InterPro" id="IPR009677">
    <property type="entry name" value="DUF1266"/>
</dbReference>
<dbReference type="PATRIC" id="fig|198214.7.peg.1719"/>
<name>A0A0H2UZA4_SHIFL</name>
<dbReference type="Pfam" id="PF06889">
    <property type="entry name" value="DUF1266"/>
    <property type="match status" value="1"/>
</dbReference>
<dbReference type="HOGENOM" id="CLU_069576_0_0_6"/>
<keyword evidence="1" id="KW-0472">Membrane</keyword>
<keyword evidence="1" id="KW-0812">Transmembrane</keyword>
<evidence type="ECO:0000313" key="3">
    <source>
        <dbReference type="EMBL" id="AAN43058.1"/>
    </source>
</evidence>
<evidence type="ECO:0000256" key="1">
    <source>
        <dbReference type="SAM" id="Phobius"/>
    </source>
</evidence>